<dbReference type="Proteomes" id="UP000583454">
    <property type="component" value="Unassembled WGS sequence"/>
</dbReference>
<evidence type="ECO:0000256" key="1">
    <source>
        <dbReference type="SAM" id="MobiDB-lite"/>
    </source>
</evidence>
<name>A0A840ZN61_9HYPH</name>
<accession>A0A840ZN61</accession>
<evidence type="ECO:0000313" key="2">
    <source>
        <dbReference type="EMBL" id="MBB5758337.1"/>
    </source>
</evidence>
<protein>
    <submittedName>
        <fullName evidence="2">Uncharacterized protein</fullName>
    </submittedName>
</protein>
<sequence length="219" mass="23470">MAARILAGNRRLHAIVQDLDRHAADRGERLHVTAQQRPQILVQDEARLDVPGMPEHEREQPDDAGRVRCVREGDHEAGEVDLGLLAGRRLEADLVGLGLGRPDRGHEPLHRGVGARVAALTQLAGQAHRAEIGEGRDALAQIVEVGCELARSSGLAGAVGRRFQAALDVLADRLRVAPGPASDGGDGQALSVQVQDHEEFSQQDHPRRSRPIRVGGHGG</sequence>
<evidence type="ECO:0000313" key="3">
    <source>
        <dbReference type="Proteomes" id="UP000583454"/>
    </source>
</evidence>
<organism evidence="2 3">
    <name type="scientific">Methylorubrum rhodinum</name>
    <dbReference type="NCBI Taxonomy" id="29428"/>
    <lineage>
        <taxon>Bacteria</taxon>
        <taxon>Pseudomonadati</taxon>
        <taxon>Pseudomonadota</taxon>
        <taxon>Alphaproteobacteria</taxon>
        <taxon>Hyphomicrobiales</taxon>
        <taxon>Methylobacteriaceae</taxon>
        <taxon>Methylorubrum</taxon>
    </lineage>
</organism>
<feature type="region of interest" description="Disordered" evidence="1">
    <location>
        <begin position="178"/>
        <end position="219"/>
    </location>
</feature>
<proteinExistence type="predicted"/>
<reference evidence="2 3" key="1">
    <citation type="submission" date="2020-08" db="EMBL/GenBank/DDBJ databases">
        <title>Genomic Encyclopedia of Type Strains, Phase IV (KMG-IV): sequencing the most valuable type-strain genomes for metagenomic binning, comparative biology and taxonomic classification.</title>
        <authorList>
            <person name="Goeker M."/>
        </authorList>
    </citation>
    <scope>NUCLEOTIDE SEQUENCE [LARGE SCALE GENOMIC DNA]</scope>
    <source>
        <strain evidence="2 3">DSM 2163</strain>
    </source>
</reference>
<feature type="compositionally biased region" description="Basic and acidic residues" evidence="1">
    <location>
        <begin position="195"/>
        <end position="206"/>
    </location>
</feature>
<dbReference type="EMBL" id="JACHOP010000013">
    <property type="protein sequence ID" value="MBB5758337.1"/>
    <property type="molecule type" value="Genomic_DNA"/>
</dbReference>
<gene>
    <name evidence="2" type="ORF">HNR00_003057</name>
</gene>
<comment type="caution">
    <text evidence="2">The sequence shown here is derived from an EMBL/GenBank/DDBJ whole genome shotgun (WGS) entry which is preliminary data.</text>
</comment>
<dbReference type="AlphaFoldDB" id="A0A840ZN61"/>
<keyword evidence="3" id="KW-1185">Reference proteome</keyword>